<dbReference type="EMBL" id="UAVL01000001">
    <property type="protein sequence ID" value="SQA59698.1"/>
    <property type="molecule type" value="Genomic_DNA"/>
</dbReference>
<feature type="region of interest" description="Disordered" evidence="1">
    <location>
        <begin position="223"/>
        <end position="243"/>
    </location>
</feature>
<sequence length="243" mass="27819">MTEINEYGQEVGAPLPQWQGAEQLRRKTLTGRYCRLETQCAQTHAADLYDAYAQAEDERDWTWLASRRPQSVADTQTWLLLKTADPSLVPFAVIDNRSDRAVGLVCLMAIDRANGTVEIGHVTWSPRMKNSVLGTETVWLLLREAFACGYRRVEWKCDSLNTASRRAAERLGFTFEGRFRQKIVRKGRNRDSDWLSIIDGEWPERDAVLQAWLEANNFTSEGQQRRSMHDVRQALSATPRTAE</sequence>
<dbReference type="RefSeq" id="WP_038254677.1">
    <property type="nucleotide sequence ID" value="NZ_UAVL01000001.1"/>
</dbReference>
<protein>
    <submittedName>
        <fullName evidence="3">Acetyltransferase (GNAT) family</fullName>
    </submittedName>
</protein>
<evidence type="ECO:0000259" key="2">
    <source>
        <dbReference type="PROSITE" id="PS51186"/>
    </source>
</evidence>
<dbReference type="Gene3D" id="3.40.630.30">
    <property type="match status" value="1"/>
</dbReference>
<organism evidence="3 4">
    <name type="scientific">Yokenella regensburgei</name>
    <dbReference type="NCBI Taxonomy" id="158877"/>
    <lineage>
        <taxon>Bacteria</taxon>
        <taxon>Pseudomonadati</taxon>
        <taxon>Pseudomonadota</taxon>
        <taxon>Gammaproteobacteria</taxon>
        <taxon>Enterobacterales</taxon>
        <taxon>Enterobacteriaceae</taxon>
        <taxon>Yokenella</taxon>
    </lineage>
</organism>
<accession>A0AB38FQ75</accession>
<comment type="caution">
    <text evidence="3">The sequence shown here is derived from an EMBL/GenBank/DDBJ whole genome shotgun (WGS) entry which is preliminary data.</text>
</comment>
<dbReference type="AlphaFoldDB" id="A0AB38FQ75"/>
<gene>
    <name evidence="3" type="ORF">NCTC11967_00046</name>
</gene>
<dbReference type="Pfam" id="PF13302">
    <property type="entry name" value="Acetyltransf_3"/>
    <property type="match status" value="1"/>
</dbReference>
<dbReference type="Proteomes" id="UP000251313">
    <property type="component" value="Unassembled WGS sequence"/>
</dbReference>
<name>A0AB38FQ75_9ENTR</name>
<feature type="domain" description="N-acetyltransferase" evidence="2">
    <location>
        <begin position="36"/>
        <end position="191"/>
    </location>
</feature>
<dbReference type="InterPro" id="IPR000182">
    <property type="entry name" value="GNAT_dom"/>
</dbReference>
<dbReference type="GO" id="GO:1990189">
    <property type="term" value="F:protein N-terminal-serine acetyltransferase activity"/>
    <property type="evidence" value="ECO:0007669"/>
    <property type="project" value="TreeGrafter"/>
</dbReference>
<feature type="compositionally biased region" description="Basic and acidic residues" evidence="1">
    <location>
        <begin position="223"/>
        <end position="232"/>
    </location>
</feature>
<dbReference type="InterPro" id="IPR051908">
    <property type="entry name" value="Ribosomal_N-acetyltransferase"/>
</dbReference>
<dbReference type="PANTHER" id="PTHR43441">
    <property type="entry name" value="RIBOSOMAL-PROTEIN-SERINE ACETYLTRANSFERASE"/>
    <property type="match status" value="1"/>
</dbReference>
<reference evidence="3 4" key="1">
    <citation type="submission" date="2018-06" db="EMBL/GenBank/DDBJ databases">
        <authorList>
            <consortium name="Pathogen Informatics"/>
            <person name="Doyle S."/>
        </authorList>
    </citation>
    <scope>NUCLEOTIDE SEQUENCE [LARGE SCALE GENOMIC DNA]</scope>
    <source>
        <strain evidence="3 4">NCTC11967</strain>
    </source>
</reference>
<evidence type="ECO:0000313" key="3">
    <source>
        <dbReference type="EMBL" id="SQA59698.1"/>
    </source>
</evidence>
<dbReference type="FunFam" id="3.40.630.30:FF:000047">
    <property type="entry name" value="Acetyltransferase, GNAT family"/>
    <property type="match status" value="1"/>
</dbReference>
<dbReference type="SUPFAM" id="SSF55729">
    <property type="entry name" value="Acyl-CoA N-acyltransferases (Nat)"/>
    <property type="match status" value="1"/>
</dbReference>
<dbReference type="PROSITE" id="PS51186">
    <property type="entry name" value="GNAT"/>
    <property type="match status" value="1"/>
</dbReference>
<dbReference type="GO" id="GO:0008999">
    <property type="term" value="F:protein-N-terminal-alanine acetyltransferase activity"/>
    <property type="evidence" value="ECO:0007669"/>
    <property type="project" value="TreeGrafter"/>
</dbReference>
<dbReference type="PANTHER" id="PTHR43441:SF2">
    <property type="entry name" value="FAMILY ACETYLTRANSFERASE, PUTATIVE (AFU_ORTHOLOGUE AFUA_7G00850)-RELATED"/>
    <property type="match status" value="1"/>
</dbReference>
<evidence type="ECO:0000313" key="4">
    <source>
        <dbReference type="Proteomes" id="UP000251313"/>
    </source>
</evidence>
<evidence type="ECO:0000256" key="1">
    <source>
        <dbReference type="SAM" id="MobiDB-lite"/>
    </source>
</evidence>
<dbReference type="InterPro" id="IPR016181">
    <property type="entry name" value="Acyl_CoA_acyltransferase"/>
</dbReference>
<proteinExistence type="predicted"/>